<evidence type="ECO:0000256" key="2">
    <source>
        <dbReference type="ARBA" id="ARBA00022777"/>
    </source>
</evidence>
<feature type="transmembrane region" description="Helical" evidence="4">
    <location>
        <begin position="20"/>
        <end position="39"/>
    </location>
</feature>
<dbReference type="GO" id="GO:0016020">
    <property type="term" value="C:membrane"/>
    <property type="evidence" value="ECO:0007669"/>
    <property type="project" value="InterPro"/>
</dbReference>
<dbReference type="RefSeq" id="WP_218031660.1">
    <property type="nucleotide sequence ID" value="NZ_BIFS01000001.1"/>
</dbReference>
<keyword evidence="7" id="KW-1185">Reference proteome</keyword>
<dbReference type="CDD" id="cd16917">
    <property type="entry name" value="HATPase_UhpB-NarQ-NarX-like"/>
    <property type="match status" value="1"/>
</dbReference>
<dbReference type="InterPro" id="IPR036890">
    <property type="entry name" value="HATPase_C_sf"/>
</dbReference>
<dbReference type="Gene3D" id="1.20.5.1930">
    <property type="match status" value="1"/>
</dbReference>
<dbReference type="InterPro" id="IPR011712">
    <property type="entry name" value="Sig_transdc_His_kin_sub3_dim/P"/>
</dbReference>
<evidence type="ECO:0000313" key="6">
    <source>
        <dbReference type="EMBL" id="GCE16524.1"/>
    </source>
</evidence>
<keyword evidence="3" id="KW-0902">Two-component regulatory system</keyword>
<feature type="transmembrane region" description="Helical" evidence="4">
    <location>
        <begin position="161"/>
        <end position="180"/>
    </location>
</feature>
<reference evidence="7" key="1">
    <citation type="submission" date="2018-12" db="EMBL/GenBank/DDBJ databases">
        <title>Tengunoibacter tsumagoiensis gen. nov., sp. nov., Dictyobacter kobayashii sp. nov., D. alpinus sp. nov., and D. joshuensis sp. nov. and description of Dictyobacteraceae fam. nov. within the order Ktedonobacterales isolated from Tengu-no-mugimeshi.</title>
        <authorList>
            <person name="Wang C.M."/>
            <person name="Zheng Y."/>
            <person name="Sakai Y."/>
            <person name="Toyoda A."/>
            <person name="Minakuchi Y."/>
            <person name="Abe K."/>
            <person name="Yokota A."/>
            <person name="Yabe S."/>
        </authorList>
    </citation>
    <scope>NUCLEOTIDE SEQUENCE [LARGE SCALE GENOMIC DNA]</scope>
    <source>
        <strain evidence="7">Uno11</strain>
    </source>
</reference>
<feature type="transmembrane region" description="Helical" evidence="4">
    <location>
        <begin position="87"/>
        <end position="105"/>
    </location>
</feature>
<keyword evidence="2" id="KW-0418">Kinase</keyword>
<dbReference type="SUPFAM" id="SSF55874">
    <property type="entry name" value="ATPase domain of HSP90 chaperone/DNA topoisomerase II/histidine kinase"/>
    <property type="match status" value="1"/>
</dbReference>
<evidence type="ECO:0000313" key="7">
    <source>
        <dbReference type="Proteomes" id="UP000287188"/>
    </source>
</evidence>
<dbReference type="Proteomes" id="UP000287188">
    <property type="component" value="Unassembled WGS sequence"/>
</dbReference>
<dbReference type="Pfam" id="PF07730">
    <property type="entry name" value="HisKA_3"/>
    <property type="match status" value="1"/>
</dbReference>
<keyword evidence="4" id="KW-1133">Transmembrane helix</keyword>
<dbReference type="GO" id="GO:0000155">
    <property type="term" value="F:phosphorelay sensor kinase activity"/>
    <property type="evidence" value="ECO:0007669"/>
    <property type="project" value="InterPro"/>
</dbReference>
<dbReference type="InterPro" id="IPR050482">
    <property type="entry name" value="Sensor_HK_TwoCompSys"/>
</dbReference>
<evidence type="ECO:0000259" key="5">
    <source>
        <dbReference type="Pfam" id="PF07730"/>
    </source>
</evidence>
<proteinExistence type="predicted"/>
<organism evidence="6 7">
    <name type="scientific">Dictyobacter kobayashii</name>
    <dbReference type="NCBI Taxonomy" id="2014872"/>
    <lineage>
        <taxon>Bacteria</taxon>
        <taxon>Bacillati</taxon>
        <taxon>Chloroflexota</taxon>
        <taxon>Ktedonobacteria</taxon>
        <taxon>Ktedonobacterales</taxon>
        <taxon>Dictyobacteraceae</taxon>
        <taxon>Dictyobacter</taxon>
    </lineage>
</organism>
<dbReference type="PANTHER" id="PTHR24421:SF63">
    <property type="entry name" value="SENSOR HISTIDINE KINASE DESK"/>
    <property type="match status" value="1"/>
</dbReference>
<dbReference type="PANTHER" id="PTHR24421">
    <property type="entry name" value="NITRATE/NITRITE SENSOR PROTEIN NARX-RELATED"/>
    <property type="match status" value="1"/>
</dbReference>
<dbReference type="Gene3D" id="3.30.565.10">
    <property type="entry name" value="Histidine kinase-like ATPase, C-terminal domain"/>
    <property type="match status" value="1"/>
</dbReference>
<feature type="transmembrane region" description="Helical" evidence="4">
    <location>
        <begin position="46"/>
        <end position="67"/>
    </location>
</feature>
<comment type="caution">
    <text evidence="6">The sequence shown here is derived from an EMBL/GenBank/DDBJ whole genome shotgun (WGS) entry which is preliminary data.</text>
</comment>
<dbReference type="AlphaFoldDB" id="A0A402ABP3"/>
<name>A0A402ABP3_9CHLR</name>
<keyword evidence="1" id="KW-0808">Transferase</keyword>
<gene>
    <name evidence="6" type="ORF">KDK_03240</name>
</gene>
<evidence type="ECO:0000256" key="1">
    <source>
        <dbReference type="ARBA" id="ARBA00022679"/>
    </source>
</evidence>
<protein>
    <recommendedName>
        <fullName evidence="5">Signal transduction histidine kinase subgroup 3 dimerisation and phosphoacceptor domain-containing protein</fullName>
    </recommendedName>
</protein>
<dbReference type="GO" id="GO:0046983">
    <property type="term" value="F:protein dimerization activity"/>
    <property type="evidence" value="ECO:0007669"/>
    <property type="project" value="InterPro"/>
</dbReference>
<sequence length="417" mass="45861">MSDSQPETVQPTRHLSPYLLWPIWFIWIFFFTPGLLALYQMQLSWPLLSIIITGVILFIGVYLWGTWRNVQRMVGQIPQATAGQLENWLPIAIMSGLSLLLPLLVQRDLADWFDFFILTSAYTGSAFKPVCALQIIIGLLILNALLGLLLHFPLLDIGKSLVFVLVVGIVVIGLVQAIVISRELRAAREEIARLAVMNERLRIARDLHDLLGHNLSLITLKSELAGRLLAVAPTRAAKEIQDIEQVARTTLQEVREAVSTYRQPTLASELEGAQEILAAAGISYRYHSDQASLERLPTTSEAVLAWAIREGITNVIRHGRAQSCSLQLIREKNVMRLEILNDCGQATPAASSSYSSGNGLRGLAERVDTLGGTFAAGRDHNGNFLLSITVPLTQKKSGATTVVAHHSPENDRQIGAG</sequence>
<feature type="transmembrane region" description="Helical" evidence="4">
    <location>
        <begin position="126"/>
        <end position="149"/>
    </location>
</feature>
<keyword evidence="4" id="KW-0472">Membrane</keyword>
<feature type="domain" description="Signal transduction histidine kinase subgroup 3 dimerisation and phosphoacceptor" evidence="5">
    <location>
        <begin position="199"/>
        <end position="265"/>
    </location>
</feature>
<keyword evidence="4" id="KW-0812">Transmembrane</keyword>
<evidence type="ECO:0000256" key="3">
    <source>
        <dbReference type="ARBA" id="ARBA00023012"/>
    </source>
</evidence>
<evidence type="ECO:0000256" key="4">
    <source>
        <dbReference type="SAM" id="Phobius"/>
    </source>
</evidence>
<dbReference type="EMBL" id="BIFS01000001">
    <property type="protein sequence ID" value="GCE16524.1"/>
    <property type="molecule type" value="Genomic_DNA"/>
</dbReference>
<accession>A0A402ABP3</accession>